<evidence type="ECO:0000313" key="5">
    <source>
        <dbReference type="EMBL" id="PAV22918.1"/>
    </source>
</evidence>
<dbReference type="Pfam" id="PF00501">
    <property type="entry name" value="AMP-binding"/>
    <property type="match status" value="1"/>
</dbReference>
<evidence type="ECO:0000259" key="3">
    <source>
        <dbReference type="Pfam" id="PF00501"/>
    </source>
</evidence>
<gene>
    <name evidence="5" type="ORF">PNOK_0287500</name>
</gene>
<dbReference type="Proteomes" id="UP000217199">
    <property type="component" value="Unassembled WGS sequence"/>
</dbReference>
<dbReference type="Gene3D" id="3.30.300.30">
    <property type="match status" value="1"/>
</dbReference>
<evidence type="ECO:0000313" key="6">
    <source>
        <dbReference type="Proteomes" id="UP000217199"/>
    </source>
</evidence>
<dbReference type="Pfam" id="PF13193">
    <property type="entry name" value="AMP-binding_C"/>
    <property type="match status" value="1"/>
</dbReference>
<accession>A0A286UTM3</accession>
<dbReference type="GO" id="GO:0016405">
    <property type="term" value="F:CoA-ligase activity"/>
    <property type="evidence" value="ECO:0007669"/>
    <property type="project" value="TreeGrafter"/>
</dbReference>
<comment type="caution">
    <text evidence="5">The sequence shown here is derived from an EMBL/GenBank/DDBJ whole genome shotgun (WGS) entry which is preliminary data.</text>
</comment>
<feature type="domain" description="AMP-binding enzyme C-terminal" evidence="4">
    <location>
        <begin position="495"/>
        <end position="569"/>
    </location>
</feature>
<dbReference type="InParanoid" id="A0A286UTM3"/>
<sequence>MLDQLTNWGIEISKISSHVYLFREHREPFRNASLFNTALTFHETFSHLSPKPPFLQDVLSFIFDEWKHDWNKPLFIDAENPDSGISASQMINLIKCIGKGLRDSLNVHTGDVVMLCTSNSIFIPALMLGAICAGATISGANPNSTVTELIYQIKDTGSRVIFVSEESLGVVSQTIESFNLPSIVVLASLERGPKFGAMTVGDLLDYGELQWDRLTTERQMRSRIFALNYSSGTTGPPKGCKISVFNMMAYCCQEIVFHNESIKGLRASGKVVPDTETDIAFAPFYHALGQVKYCIVSQVLGSTTYVMKTFNFEKFLDYIPLYRITSFVCVPPIAVALAKHPRVLETDFSSVHSALCGAAPLGKETQLQAEKAMRHPRLRQGWGMSEAVCGVTGFLLHERDPDISGVGYLLPSMSARIVDDQDQDLGWNEAGEVLIKGPNVFEGYWNKDAETRDAFLDGWYRTGDIGVMKRDGILHIVDRKKELIKVRGFQVAPAELEGLLLKHPDVADAAVIGIPIEGTELPRAYIVPSRPGVDPKFISEYIASKLAYYKQLTGGVVFVDDIPKNPSGKILRRSLVPSLTLSRVTMNII</sequence>
<proteinExistence type="inferred from homology"/>
<dbReference type="PANTHER" id="PTHR24096:SF149">
    <property type="entry name" value="AMP-BINDING DOMAIN-CONTAINING PROTEIN-RELATED"/>
    <property type="match status" value="1"/>
</dbReference>
<keyword evidence="6" id="KW-1185">Reference proteome</keyword>
<dbReference type="PROSITE" id="PS00455">
    <property type="entry name" value="AMP_BINDING"/>
    <property type="match status" value="1"/>
</dbReference>
<evidence type="ECO:0000256" key="2">
    <source>
        <dbReference type="ARBA" id="ARBA00022598"/>
    </source>
</evidence>
<dbReference type="AlphaFoldDB" id="A0A286UTM3"/>
<dbReference type="PANTHER" id="PTHR24096">
    <property type="entry name" value="LONG-CHAIN-FATTY-ACID--COA LIGASE"/>
    <property type="match status" value="1"/>
</dbReference>
<feature type="domain" description="AMP-dependent synthetase/ligase" evidence="3">
    <location>
        <begin position="72"/>
        <end position="445"/>
    </location>
</feature>
<organism evidence="5 6">
    <name type="scientific">Pyrrhoderma noxium</name>
    <dbReference type="NCBI Taxonomy" id="2282107"/>
    <lineage>
        <taxon>Eukaryota</taxon>
        <taxon>Fungi</taxon>
        <taxon>Dikarya</taxon>
        <taxon>Basidiomycota</taxon>
        <taxon>Agaricomycotina</taxon>
        <taxon>Agaricomycetes</taxon>
        <taxon>Hymenochaetales</taxon>
        <taxon>Hymenochaetaceae</taxon>
        <taxon>Pyrrhoderma</taxon>
    </lineage>
</organism>
<protein>
    <submittedName>
        <fullName evidence="5">Acetyl-synthetase</fullName>
    </submittedName>
</protein>
<dbReference type="STRING" id="2282107.A0A286UTM3"/>
<evidence type="ECO:0000259" key="4">
    <source>
        <dbReference type="Pfam" id="PF13193"/>
    </source>
</evidence>
<evidence type="ECO:0000256" key="1">
    <source>
        <dbReference type="ARBA" id="ARBA00006432"/>
    </source>
</evidence>
<dbReference type="Gene3D" id="2.30.38.10">
    <property type="entry name" value="Luciferase, Domain 3"/>
    <property type="match status" value="1"/>
</dbReference>
<dbReference type="InterPro" id="IPR025110">
    <property type="entry name" value="AMP-bd_C"/>
</dbReference>
<dbReference type="SUPFAM" id="SSF56801">
    <property type="entry name" value="Acetyl-CoA synthetase-like"/>
    <property type="match status" value="1"/>
</dbReference>
<reference evidence="5 6" key="1">
    <citation type="journal article" date="2017" name="Mol. Ecol.">
        <title>Comparative and population genomic landscape of Phellinus noxius: A hypervariable fungus causing root rot in trees.</title>
        <authorList>
            <person name="Chung C.L."/>
            <person name="Lee T.J."/>
            <person name="Akiba M."/>
            <person name="Lee H.H."/>
            <person name="Kuo T.H."/>
            <person name="Liu D."/>
            <person name="Ke H.M."/>
            <person name="Yokoi T."/>
            <person name="Roa M.B."/>
            <person name="Lu M.J."/>
            <person name="Chang Y.Y."/>
            <person name="Ann P.J."/>
            <person name="Tsai J.N."/>
            <person name="Chen C.Y."/>
            <person name="Tzean S.S."/>
            <person name="Ota Y."/>
            <person name="Hattori T."/>
            <person name="Sahashi N."/>
            <person name="Liou R.F."/>
            <person name="Kikuchi T."/>
            <person name="Tsai I.J."/>
        </authorList>
    </citation>
    <scope>NUCLEOTIDE SEQUENCE [LARGE SCALE GENOMIC DNA]</scope>
    <source>
        <strain evidence="5 6">FFPRI411160</strain>
    </source>
</reference>
<dbReference type="InterPro" id="IPR020845">
    <property type="entry name" value="AMP-binding_CS"/>
</dbReference>
<name>A0A286UTM3_9AGAM</name>
<dbReference type="FunCoup" id="A0A286UTM3">
    <property type="interactions" value="304"/>
</dbReference>
<dbReference type="GO" id="GO:0019748">
    <property type="term" value="P:secondary metabolic process"/>
    <property type="evidence" value="ECO:0007669"/>
    <property type="project" value="TreeGrafter"/>
</dbReference>
<keyword evidence="2" id="KW-0436">Ligase</keyword>
<dbReference type="OrthoDB" id="1898221at2759"/>
<dbReference type="InterPro" id="IPR045851">
    <property type="entry name" value="AMP-bd_C_sf"/>
</dbReference>
<dbReference type="EMBL" id="NBII01000002">
    <property type="protein sequence ID" value="PAV22918.1"/>
    <property type="molecule type" value="Genomic_DNA"/>
</dbReference>
<dbReference type="Gene3D" id="3.40.50.980">
    <property type="match status" value="2"/>
</dbReference>
<comment type="similarity">
    <text evidence="1">Belongs to the ATP-dependent AMP-binding enzyme family.</text>
</comment>
<dbReference type="InterPro" id="IPR000873">
    <property type="entry name" value="AMP-dep_synth/lig_dom"/>
</dbReference>